<dbReference type="GO" id="GO:0030488">
    <property type="term" value="P:tRNA methylation"/>
    <property type="evidence" value="ECO:0007669"/>
    <property type="project" value="TreeGrafter"/>
</dbReference>
<dbReference type="Gene3D" id="2.20.25.10">
    <property type="match status" value="1"/>
</dbReference>
<dbReference type="CDD" id="cd21089">
    <property type="entry name" value="Trm112-like"/>
    <property type="match status" value="1"/>
</dbReference>
<dbReference type="InterPro" id="IPR005651">
    <property type="entry name" value="Trm112-like"/>
</dbReference>
<name>A0A0P4VSX1_SCYOL</name>
<sequence length="124" mass="14294">MKLITHNMLTSKGMKNVKEGFPLKIQAEEMRNVDIDYDRDFITRMIPKLDWKALVFAAQCVGHKEDLPDTLPDGYENDNELLKRLHHVLLEVEVISGCLECPETQRKFPISNGIPNMLLNEDEV</sequence>
<dbReference type="InterPro" id="IPR039127">
    <property type="entry name" value="Trm112"/>
</dbReference>
<dbReference type="Pfam" id="PF03966">
    <property type="entry name" value="Trm112p"/>
    <property type="match status" value="1"/>
</dbReference>
<dbReference type="PANTHER" id="PTHR12773">
    <property type="entry name" value="UPF0315 PROTEIN-RELATED"/>
    <property type="match status" value="1"/>
</dbReference>
<dbReference type="PANTHER" id="PTHR12773:SF0">
    <property type="entry name" value="MULTIFUNCTIONAL METHYLTRANSFERASE SUBUNIT TRM112-LIKE PROTEIN"/>
    <property type="match status" value="1"/>
</dbReference>
<dbReference type="EMBL" id="GDRN01099855">
    <property type="protein sequence ID" value="JAI58690.1"/>
    <property type="molecule type" value="Transcribed_RNA"/>
</dbReference>
<accession>A0A0P4VSX1</accession>
<evidence type="ECO:0000256" key="2">
    <source>
        <dbReference type="ARBA" id="ARBA00019989"/>
    </source>
</evidence>
<evidence type="ECO:0000313" key="4">
    <source>
        <dbReference type="EMBL" id="JAI58690.1"/>
    </source>
</evidence>
<dbReference type="GO" id="GO:0070476">
    <property type="term" value="P:rRNA (guanine-N7)-methylation"/>
    <property type="evidence" value="ECO:0007669"/>
    <property type="project" value="TreeGrafter"/>
</dbReference>
<evidence type="ECO:0000256" key="3">
    <source>
        <dbReference type="ARBA" id="ARBA00030516"/>
    </source>
</evidence>
<proteinExistence type="inferred from homology"/>
<reference evidence="4" key="1">
    <citation type="submission" date="2015-09" db="EMBL/GenBank/DDBJ databases">
        <title>Scylla olivacea transcriptome.</title>
        <authorList>
            <person name="Ikhwanuddin M."/>
        </authorList>
    </citation>
    <scope>NUCLEOTIDE SEQUENCE</scope>
</reference>
<dbReference type="GO" id="GO:0046982">
    <property type="term" value="F:protein heterodimerization activity"/>
    <property type="evidence" value="ECO:0007669"/>
    <property type="project" value="InterPro"/>
</dbReference>
<protein>
    <recommendedName>
        <fullName evidence="2">Multifunctional methyltransferase subunit TRM112-like protein</fullName>
    </recommendedName>
    <alternativeName>
        <fullName evidence="3">tRNA methyltransferase 112 homolog</fullName>
    </alternativeName>
</protein>
<evidence type="ECO:0000256" key="1">
    <source>
        <dbReference type="ARBA" id="ARBA00007980"/>
    </source>
</evidence>
<organism evidence="4">
    <name type="scientific">Scylla olivacea</name>
    <name type="common">Orange mud crab</name>
    <name type="synonym">Cancer olivacea</name>
    <dbReference type="NCBI Taxonomy" id="85551"/>
    <lineage>
        <taxon>Eukaryota</taxon>
        <taxon>Metazoa</taxon>
        <taxon>Ecdysozoa</taxon>
        <taxon>Arthropoda</taxon>
        <taxon>Crustacea</taxon>
        <taxon>Multicrustacea</taxon>
        <taxon>Malacostraca</taxon>
        <taxon>Eumalacostraca</taxon>
        <taxon>Eucarida</taxon>
        <taxon>Decapoda</taxon>
        <taxon>Pleocyemata</taxon>
        <taxon>Brachyura</taxon>
        <taxon>Eubrachyura</taxon>
        <taxon>Portunoidea</taxon>
        <taxon>Portunidae</taxon>
        <taxon>Portuninae</taxon>
        <taxon>Scylla</taxon>
    </lineage>
</organism>
<dbReference type="AlphaFoldDB" id="A0A0P4VSX1"/>
<dbReference type="EMBL" id="GDRN01099856">
    <property type="protein sequence ID" value="JAI58689.1"/>
    <property type="molecule type" value="Transcribed_RNA"/>
</dbReference>
<dbReference type="SUPFAM" id="SSF158997">
    <property type="entry name" value="Trm112p-like"/>
    <property type="match status" value="1"/>
</dbReference>
<comment type="similarity">
    <text evidence="1">Belongs to the TRM112 family.</text>
</comment>